<evidence type="ECO:0000256" key="2">
    <source>
        <dbReference type="RuleBase" id="RU004328"/>
    </source>
</evidence>
<dbReference type="Proteomes" id="UP000593562">
    <property type="component" value="Unassembled WGS sequence"/>
</dbReference>
<reference evidence="3 4" key="1">
    <citation type="journal article" date="2020" name="Nat. Commun.">
        <title>Genome of Tripterygium wilfordii and identification of cytochrome P450 involved in triptolide biosynthesis.</title>
        <authorList>
            <person name="Tu L."/>
            <person name="Su P."/>
            <person name="Zhang Z."/>
            <person name="Gao L."/>
            <person name="Wang J."/>
            <person name="Hu T."/>
            <person name="Zhou J."/>
            <person name="Zhang Y."/>
            <person name="Zhao Y."/>
            <person name="Liu Y."/>
            <person name="Song Y."/>
            <person name="Tong Y."/>
            <person name="Lu Y."/>
            <person name="Yang J."/>
            <person name="Xu C."/>
            <person name="Jia M."/>
            <person name="Peters R.J."/>
            <person name="Huang L."/>
            <person name="Gao W."/>
        </authorList>
    </citation>
    <scope>NUCLEOTIDE SEQUENCE [LARGE SCALE GENOMIC DNA]</scope>
    <source>
        <strain evidence="4">cv. XIE 37</strain>
        <tissue evidence="3">Leaf</tissue>
    </source>
</reference>
<dbReference type="EMBL" id="JAAARO010000006">
    <property type="protein sequence ID" value="KAF5747095.1"/>
    <property type="molecule type" value="Genomic_DNA"/>
</dbReference>
<evidence type="ECO:0000313" key="4">
    <source>
        <dbReference type="Proteomes" id="UP000593562"/>
    </source>
</evidence>
<dbReference type="PANTHER" id="PTHR11240:SF22">
    <property type="entry name" value="RIBONUCLEASE T2"/>
    <property type="match status" value="1"/>
</dbReference>
<dbReference type="InParanoid" id="A0A7J7DL53"/>
<dbReference type="PANTHER" id="PTHR11240">
    <property type="entry name" value="RIBONUCLEASE T2"/>
    <property type="match status" value="1"/>
</dbReference>
<accession>A0A7J7DL53</accession>
<dbReference type="GO" id="GO:0033897">
    <property type="term" value="F:ribonuclease T2 activity"/>
    <property type="evidence" value="ECO:0007669"/>
    <property type="project" value="InterPro"/>
</dbReference>
<comment type="caution">
    <text evidence="3">The sequence shown here is derived from an EMBL/GenBank/DDBJ whole genome shotgun (WGS) entry which is preliminary data.</text>
</comment>
<dbReference type="GO" id="GO:0003723">
    <property type="term" value="F:RNA binding"/>
    <property type="evidence" value="ECO:0007669"/>
    <property type="project" value="InterPro"/>
</dbReference>
<dbReference type="Pfam" id="PF00445">
    <property type="entry name" value="Ribonuclease_T2"/>
    <property type="match status" value="1"/>
</dbReference>
<dbReference type="GO" id="GO:0006401">
    <property type="term" value="P:RNA catabolic process"/>
    <property type="evidence" value="ECO:0007669"/>
    <property type="project" value="TreeGrafter"/>
</dbReference>
<proteinExistence type="inferred from homology"/>
<dbReference type="InterPro" id="IPR036430">
    <property type="entry name" value="RNase_T2-like_sf"/>
</dbReference>
<comment type="similarity">
    <text evidence="1 2">Belongs to the RNase T2 family.</text>
</comment>
<evidence type="ECO:0000313" key="3">
    <source>
        <dbReference type="EMBL" id="KAF5747095.1"/>
    </source>
</evidence>
<dbReference type="AlphaFoldDB" id="A0A7J7DL53"/>
<dbReference type="SUPFAM" id="SSF55895">
    <property type="entry name" value="Ribonuclease Rh-like"/>
    <property type="match status" value="1"/>
</dbReference>
<dbReference type="GO" id="GO:0005576">
    <property type="term" value="C:extracellular region"/>
    <property type="evidence" value="ECO:0007669"/>
    <property type="project" value="TreeGrafter"/>
</dbReference>
<dbReference type="Gene3D" id="3.90.730.10">
    <property type="entry name" value="Ribonuclease T2-like"/>
    <property type="match status" value="1"/>
</dbReference>
<organism evidence="3 4">
    <name type="scientific">Tripterygium wilfordii</name>
    <name type="common">Thunder God vine</name>
    <dbReference type="NCBI Taxonomy" id="458696"/>
    <lineage>
        <taxon>Eukaryota</taxon>
        <taxon>Viridiplantae</taxon>
        <taxon>Streptophyta</taxon>
        <taxon>Embryophyta</taxon>
        <taxon>Tracheophyta</taxon>
        <taxon>Spermatophyta</taxon>
        <taxon>Magnoliopsida</taxon>
        <taxon>eudicotyledons</taxon>
        <taxon>Gunneridae</taxon>
        <taxon>Pentapetalae</taxon>
        <taxon>rosids</taxon>
        <taxon>fabids</taxon>
        <taxon>Celastrales</taxon>
        <taxon>Celastraceae</taxon>
        <taxon>Tripterygium</taxon>
    </lineage>
</organism>
<evidence type="ECO:0000256" key="1">
    <source>
        <dbReference type="ARBA" id="ARBA00007469"/>
    </source>
</evidence>
<dbReference type="InterPro" id="IPR001568">
    <property type="entry name" value="RNase_T2-like"/>
</dbReference>
<protein>
    <submittedName>
        <fullName evidence="3">Ribonuclease RNS1</fullName>
    </submittedName>
</protein>
<sequence length="175" mass="20805">MGGFSTIKRSLKCIGQYYEYWVRVRLTSILADMMKYWPNIVYYHDEEACERFWKYEWEQHGMCFDKPNTPLYFFKTALRIINQYHFRNILKKGKIYPDGKWYKGSAIREAISKAVGKQPTIHCNKDNEGRLQFDEIWLCFHRNGTAMSCEKEFDNCPNIEQRGIKFPGPFIVGGK</sequence>
<dbReference type="FunCoup" id="A0A7J7DL53">
    <property type="interactions" value="2333"/>
</dbReference>
<keyword evidence="4" id="KW-1185">Reference proteome</keyword>
<name>A0A7J7DL53_TRIWF</name>
<gene>
    <name evidence="3" type="ORF">HS088_TW06G01274</name>
</gene>